<accession>X1K5C0</accession>
<organism evidence="2">
    <name type="scientific">marine sediment metagenome</name>
    <dbReference type="NCBI Taxonomy" id="412755"/>
    <lineage>
        <taxon>unclassified sequences</taxon>
        <taxon>metagenomes</taxon>
        <taxon>ecological metagenomes</taxon>
    </lineage>
</organism>
<sequence length="62" mass="7192">MGAEIGLVGLGIFIVILFIFYKLVLNFLKEEKDSKKKLICWGLILGITCFLFQFFLLFLIFL</sequence>
<name>X1K5C0_9ZZZZ</name>
<dbReference type="AlphaFoldDB" id="X1K5C0"/>
<feature type="transmembrane region" description="Helical" evidence="1">
    <location>
        <begin position="40"/>
        <end position="61"/>
    </location>
</feature>
<evidence type="ECO:0000256" key="1">
    <source>
        <dbReference type="SAM" id="Phobius"/>
    </source>
</evidence>
<keyword evidence="1" id="KW-0472">Membrane</keyword>
<gene>
    <name evidence="2" type="ORF">S06H3_22530</name>
</gene>
<protein>
    <submittedName>
        <fullName evidence="2">Uncharacterized protein</fullName>
    </submittedName>
</protein>
<keyword evidence="1" id="KW-0812">Transmembrane</keyword>
<comment type="caution">
    <text evidence="2">The sequence shown here is derived from an EMBL/GenBank/DDBJ whole genome shotgun (WGS) entry which is preliminary data.</text>
</comment>
<reference evidence="2" key="1">
    <citation type="journal article" date="2014" name="Front. Microbiol.">
        <title>High frequency of phylogenetically diverse reductive dehalogenase-homologous genes in deep subseafloor sedimentary metagenomes.</title>
        <authorList>
            <person name="Kawai M."/>
            <person name="Futagami T."/>
            <person name="Toyoda A."/>
            <person name="Takaki Y."/>
            <person name="Nishi S."/>
            <person name="Hori S."/>
            <person name="Arai W."/>
            <person name="Tsubouchi T."/>
            <person name="Morono Y."/>
            <person name="Uchiyama I."/>
            <person name="Ito T."/>
            <person name="Fujiyama A."/>
            <person name="Inagaki F."/>
            <person name="Takami H."/>
        </authorList>
    </citation>
    <scope>NUCLEOTIDE SEQUENCE</scope>
    <source>
        <strain evidence="2">Expedition CK06-06</strain>
    </source>
</reference>
<proteinExistence type="predicted"/>
<dbReference type="EMBL" id="BARV01012061">
    <property type="protein sequence ID" value="GAI02227.1"/>
    <property type="molecule type" value="Genomic_DNA"/>
</dbReference>
<feature type="transmembrane region" description="Helical" evidence="1">
    <location>
        <begin position="6"/>
        <end position="28"/>
    </location>
</feature>
<keyword evidence="1" id="KW-1133">Transmembrane helix</keyword>
<evidence type="ECO:0000313" key="2">
    <source>
        <dbReference type="EMBL" id="GAI02227.1"/>
    </source>
</evidence>